<name>A0A383CIE3_9ZZZZ</name>
<proteinExistence type="predicted"/>
<dbReference type="EMBL" id="UINC01209219">
    <property type="protein sequence ID" value="SVE32146.1"/>
    <property type="molecule type" value="Genomic_DNA"/>
</dbReference>
<gene>
    <name evidence="1" type="ORF">METZ01_LOCUS485000</name>
</gene>
<organism evidence="1">
    <name type="scientific">marine metagenome</name>
    <dbReference type="NCBI Taxonomy" id="408172"/>
    <lineage>
        <taxon>unclassified sequences</taxon>
        <taxon>metagenomes</taxon>
        <taxon>ecological metagenomes</taxon>
    </lineage>
</organism>
<feature type="non-terminal residue" evidence="1">
    <location>
        <position position="34"/>
    </location>
</feature>
<dbReference type="AlphaFoldDB" id="A0A383CIE3"/>
<evidence type="ECO:0000313" key="1">
    <source>
        <dbReference type="EMBL" id="SVE32146.1"/>
    </source>
</evidence>
<reference evidence="1" key="1">
    <citation type="submission" date="2018-05" db="EMBL/GenBank/DDBJ databases">
        <authorList>
            <person name="Lanie J.A."/>
            <person name="Ng W.-L."/>
            <person name="Kazmierczak K.M."/>
            <person name="Andrzejewski T.M."/>
            <person name="Davidsen T.M."/>
            <person name="Wayne K.J."/>
            <person name="Tettelin H."/>
            <person name="Glass J.I."/>
            <person name="Rusch D."/>
            <person name="Podicherti R."/>
            <person name="Tsui H.-C.T."/>
            <person name="Winkler M.E."/>
        </authorList>
    </citation>
    <scope>NUCLEOTIDE SEQUENCE</scope>
</reference>
<protein>
    <submittedName>
        <fullName evidence="1">Uncharacterized protein</fullName>
    </submittedName>
</protein>
<sequence>MVAKSALTKMNKKQLEEYGRSIGVEVDRRLKKAI</sequence>
<accession>A0A383CIE3</accession>